<protein>
    <submittedName>
        <fullName evidence="1">Uncharacterized protein</fullName>
    </submittedName>
</protein>
<dbReference type="EMBL" id="BTGU01000036">
    <property type="protein sequence ID" value="GMN51148.1"/>
    <property type="molecule type" value="Genomic_DNA"/>
</dbReference>
<sequence>MLKIPPAPTPSVVGWSSRGWPITQPSIICKREAPRGDRDTGVVSAVGTPMLKSAPPAGLGARGDPTGSATYSTQGVTRLRLARATGPMDWHHVGPDPAQGTGGWLSPAPAGVGAPSTTLPEYMFRPSETVRVGRIITPGWTKSGSRFDSEQSRIVFPLSRVVGICTLWSGQITTST</sequence>
<evidence type="ECO:0000313" key="2">
    <source>
        <dbReference type="Proteomes" id="UP001187192"/>
    </source>
</evidence>
<accession>A0AA88ARF9</accession>
<comment type="caution">
    <text evidence="1">The sequence shown here is derived from an EMBL/GenBank/DDBJ whole genome shotgun (WGS) entry which is preliminary data.</text>
</comment>
<dbReference type="AlphaFoldDB" id="A0AA88ARF9"/>
<dbReference type="Proteomes" id="UP001187192">
    <property type="component" value="Unassembled WGS sequence"/>
</dbReference>
<keyword evidence="2" id="KW-1185">Reference proteome</keyword>
<proteinExistence type="predicted"/>
<organism evidence="1 2">
    <name type="scientific">Ficus carica</name>
    <name type="common">Common fig</name>
    <dbReference type="NCBI Taxonomy" id="3494"/>
    <lineage>
        <taxon>Eukaryota</taxon>
        <taxon>Viridiplantae</taxon>
        <taxon>Streptophyta</taxon>
        <taxon>Embryophyta</taxon>
        <taxon>Tracheophyta</taxon>
        <taxon>Spermatophyta</taxon>
        <taxon>Magnoliopsida</taxon>
        <taxon>eudicotyledons</taxon>
        <taxon>Gunneridae</taxon>
        <taxon>Pentapetalae</taxon>
        <taxon>rosids</taxon>
        <taxon>fabids</taxon>
        <taxon>Rosales</taxon>
        <taxon>Moraceae</taxon>
        <taxon>Ficeae</taxon>
        <taxon>Ficus</taxon>
    </lineage>
</organism>
<reference evidence="1" key="1">
    <citation type="submission" date="2023-07" db="EMBL/GenBank/DDBJ databases">
        <title>draft genome sequence of fig (Ficus carica).</title>
        <authorList>
            <person name="Takahashi T."/>
            <person name="Nishimura K."/>
        </authorList>
    </citation>
    <scope>NUCLEOTIDE SEQUENCE</scope>
</reference>
<gene>
    <name evidence="1" type="ORF">TIFTF001_020303</name>
</gene>
<name>A0AA88ARF9_FICCA</name>
<evidence type="ECO:0000313" key="1">
    <source>
        <dbReference type="EMBL" id="GMN51148.1"/>
    </source>
</evidence>